<feature type="compositionally biased region" description="Low complexity" evidence="2">
    <location>
        <begin position="491"/>
        <end position="504"/>
    </location>
</feature>
<protein>
    <recommendedName>
        <fullName evidence="3">Remorin C-terminal domain-containing protein</fullName>
    </recommendedName>
</protein>
<feature type="compositionally biased region" description="Basic residues" evidence="2">
    <location>
        <begin position="51"/>
        <end position="62"/>
    </location>
</feature>
<dbReference type="AlphaFoldDB" id="A0A8J5LID9"/>
<sequence>MLFLAFHFNSSEAEWQRCLRGPAPALETEGNAEEPRMPSLGLGSDGAAVGRKAKRRSRLGRRRSGDGRRDSPIYYSSDRRSSSGNVYNGEAGGSVTDGGDHNDLPLTVLGHAGGGPPADPDPETRPFPCPVGFPPPKNRSKGPYLTAEDFVQREVRVDEEGNDEVKEEGEVVSSLASSKHSFPHPPRECQSQQCRSEEAALTNRRKLQRRRPVSLDFNGQGADASVMSPRFFIGLAAGMKKSSADSSWSRSGILQSPGTPNYRHGVGVAVYQKGWSSERVPLPVHSSCRRDASRVILPFANGRTLPSKWEDAERWIFSPVSIDGAGRSPSSLSHYRRPKSKSGPLGPQAGLGLGSSYSLASPVVPCFDSGRAGSITANSPFLAGVLIPEQDFYHNGNRGRRGGGGVCSGGIGVAGVGAMCGKTHSTTGDPYIFRSASIHGWSENAIESSSSIPSSRDEKSDGSKEEASVVSISTSRKDVATQMGPDGSTFSSPNEGPSSPSPVSAPAIVELESHFSKIEVRDVQVDNHVTLTRWSRKHIAQGSDRQSASIAEWKKTIEGNTTWEVTETAKCISRYKREEAKITAWENLQKAKAEAEIRKLEFIAHLEITNRIADEAREEKVILYGENSEQTSIRTEESPGDEKCLDYQSRQPSNKDNEKGFIPWQNWPDQFSEWVLHLSCFWWALVLLFDLRQLIVCFSVTRDSKANDFPFFFLLLIVVLLQSD</sequence>
<dbReference type="InterPro" id="IPR005516">
    <property type="entry name" value="Remorin_C"/>
</dbReference>
<evidence type="ECO:0000259" key="3">
    <source>
        <dbReference type="Pfam" id="PF03763"/>
    </source>
</evidence>
<feature type="region of interest" description="Disordered" evidence="2">
    <location>
        <begin position="25"/>
        <end position="143"/>
    </location>
</feature>
<accession>A0A8J5LID9</accession>
<dbReference type="EMBL" id="JACMSC010000005">
    <property type="protein sequence ID" value="KAG6520576.1"/>
    <property type="molecule type" value="Genomic_DNA"/>
</dbReference>
<comment type="similarity">
    <text evidence="1">Belongs to the remorin family.</text>
</comment>
<proteinExistence type="inferred from homology"/>
<comment type="caution">
    <text evidence="4">The sequence shown here is derived from an EMBL/GenBank/DDBJ whole genome shotgun (WGS) entry which is preliminary data.</text>
</comment>
<dbReference type="Pfam" id="PF03763">
    <property type="entry name" value="Remorin_C"/>
    <property type="match status" value="1"/>
</dbReference>
<feature type="region of interest" description="Disordered" evidence="2">
    <location>
        <begin position="326"/>
        <end position="347"/>
    </location>
</feature>
<evidence type="ECO:0000256" key="1">
    <source>
        <dbReference type="ARBA" id="ARBA00005711"/>
    </source>
</evidence>
<dbReference type="Proteomes" id="UP000734854">
    <property type="component" value="Unassembled WGS sequence"/>
</dbReference>
<organism evidence="4 5">
    <name type="scientific">Zingiber officinale</name>
    <name type="common">Ginger</name>
    <name type="synonym">Amomum zingiber</name>
    <dbReference type="NCBI Taxonomy" id="94328"/>
    <lineage>
        <taxon>Eukaryota</taxon>
        <taxon>Viridiplantae</taxon>
        <taxon>Streptophyta</taxon>
        <taxon>Embryophyta</taxon>
        <taxon>Tracheophyta</taxon>
        <taxon>Spermatophyta</taxon>
        <taxon>Magnoliopsida</taxon>
        <taxon>Liliopsida</taxon>
        <taxon>Zingiberales</taxon>
        <taxon>Zingiberaceae</taxon>
        <taxon>Zingiber</taxon>
    </lineage>
</organism>
<keyword evidence="5" id="KW-1185">Reference proteome</keyword>
<evidence type="ECO:0000313" key="5">
    <source>
        <dbReference type="Proteomes" id="UP000734854"/>
    </source>
</evidence>
<reference evidence="4 5" key="1">
    <citation type="submission" date="2020-08" db="EMBL/GenBank/DDBJ databases">
        <title>Plant Genome Project.</title>
        <authorList>
            <person name="Zhang R.-G."/>
        </authorList>
    </citation>
    <scope>NUCLEOTIDE SEQUENCE [LARGE SCALE GENOMIC DNA]</scope>
    <source>
        <tissue evidence="4">Rhizome</tissue>
    </source>
</reference>
<feature type="compositionally biased region" description="Basic and acidic residues" evidence="2">
    <location>
        <begin position="63"/>
        <end position="81"/>
    </location>
</feature>
<dbReference type="PANTHER" id="PTHR31471">
    <property type="entry name" value="OS02G0116800 PROTEIN"/>
    <property type="match status" value="1"/>
</dbReference>
<evidence type="ECO:0000313" key="4">
    <source>
        <dbReference type="EMBL" id="KAG6520576.1"/>
    </source>
</evidence>
<feature type="compositionally biased region" description="Pro residues" evidence="2">
    <location>
        <begin position="125"/>
        <end position="137"/>
    </location>
</feature>
<dbReference type="PANTHER" id="PTHR31471:SF13">
    <property type="entry name" value="REMORIN FAMILY PROTEIN"/>
    <property type="match status" value="1"/>
</dbReference>
<feature type="domain" description="Remorin C-terminal" evidence="3">
    <location>
        <begin position="561"/>
        <end position="616"/>
    </location>
</feature>
<evidence type="ECO:0000256" key="2">
    <source>
        <dbReference type="SAM" id="MobiDB-lite"/>
    </source>
</evidence>
<gene>
    <name evidence="4" type="ORF">ZIOFF_017633</name>
</gene>
<feature type="region of interest" description="Disordered" evidence="2">
    <location>
        <begin position="446"/>
        <end position="504"/>
    </location>
</feature>
<name>A0A8J5LID9_ZINOF</name>
<feature type="compositionally biased region" description="Basic and acidic residues" evidence="2">
    <location>
        <begin position="455"/>
        <end position="467"/>
    </location>
</feature>